<dbReference type="Pfam" id="PF02580">
    <property type="entry name" value="Tyr_Deacylase"/>
    <property type="match status" value="1"/>
</dbReference>
<evidence type="ECO:0000256" key="4">
    <source>
        <dbReference type="ARBA" id="ARBA00047676"/>
    </source>
</evidence>
<dbReference type="GO" id="GO:0051500">
    <property type="term" value="F:D-tyrosyl-tRNA(Tyr) deacylase activity"/>
    <property type="evidence" value="ECO:0007669"/>
    <property type="project" value="TreeGrafter"/>
</dbReference>
<dbReference type="EMBL" id="CAJNJQ010000483">
    <property type="protein sequence ID" value="CAE7081240.1"/>
    <property type="molecule type" value="Genomic_DNA"/>
</dbReference>
<accession>A0A8H3DRZ1</accession>
<comment type="catalytic activity">
    <reaction evidence="5">
        <text>a D-aminoacyl-tRNA + H2O = a tRNA + a D-alpha-amino acid + H(+)</text>
        <dbReference type="Rhea" id="RHEA:13953"/>
        <dbReference type="Rhea" id="RHEA-COMP:10123"/>
        <dbReference type="Rhea" id="RHEA-COMP:10124"/>
        <dbReference type="ChEBI" id="CHEBI:15377"/>
        <dbReference type="ChEBI" id="CHEBI:15378"/>
        <dbReference type="ChEBI" id="CHEBI:59871"/>
        <dbReference type="ChEBI" id="CHEBI:78442"/>
        <dbReference type="ChEBI" id="CHEBI:79333"/>
        <dbReference type="EC" id="3.1.1.96"/>
    </reaction>
</comment>
<evidence type="ECO:0000256" key="3">
    <source>
        <dbReference type="ARBA" id="ARBA00020007"/>
    </source>
</evidence>
<evidence type="ECO:0000256" key="1">
    <source>
        <dbReference type="ARBA" id="ARBA00009673"/>
    </source>
</evidence>
<sequence length="191" mass="20806">MRAVIQRVSSASVTVDSNVISSISQGLMCLVGIGDDDTEKDSDYIVNKILNLKVFDDPASGAMWKKSVKDIQGEILCVSQFTLMAKTIKGAKPDFHKASHGNLEPSRRRLAHQTQTGELSRPFYASLLESMGRAYDPSRIKDGEFGAMMSVSLMNEGPVTLTIDSRKFEYTEPSVKKKPDASTPGTSTPGN</sequence>
<evidence type="ECO:0000313" key="8">
    <source>
        <dbReference type="EMBL" id="CAE7081240.1"/>
    </source>
</evidence>
<dbReference type="CDD" id="cd00563">
    <property type="entry name" value="Dtyr_deacylase"/>
    <property type="match status" value="1"/>
</dbReference>
<dbReference type="AlphaFoldDB" id="A0A8H3DRZ1"/>
<dbReference type="FunFam" id="3.50.80.10:FF:000001">
    <property type="entry name" value="D-aminoacyl-tRNA deacylase"/>
    <property type="match status" value="1"/>
</dbReference>
<evidence type="ECO:0000256" key="7">
    <source>
        <dbReference type="SAM" id="MobiDB-lite"/>
    </source>
</evidence>
<dbReference type="InterPro" id="IPR003732">
    <property type="entry name" value="Daa-tRNA_deacyls_DTD"/>
</dbReference>
<comment type="caution">
    <text evidence="8">The sequence shown here is derived from an EMBL/GenBank/DDBJ whole genome shotgun (WGS) entry which is preliminary data.</text>
</comment>
<dbReference type="PANTHER" id="PTHR10472:SF5">
    <property type="entry name" value="D-AMINOACYL-TRNA DEACYLASE 1"/>
    <property type="match status" value="1"/>
</dbReference>
<dbReference type="Gene3D" id="3.50.80.10">
    <property type="entry name" value="D-tyrosyl-tRNA(Tyr) deacylase"/>
    <property type="match status" value="1"/>
</dbReference>
<evidence type="ECO:0000256" key="5">
    <source>
        <dbReference type="ARBA" id="ARBA00048018"/>
    </source>
</evidence>
<keyword evidence="6" id="KW-0820">tRNA-binding</keyword>
<protein>
    <recommendedName>
        <fullName evidence="3 6">D-aminoacyl-tRNA deacylase</fullName>
        <ecNumber evidence="2 6">3.1.1.96</ecNumber>
    </recommendedName>
</protein>
<proteinExistence type="inferred from homology"/>
<dbReference type="GO" id="GO:0000049">
    <property type="term" value="F:tRNA binding"/>
    <property type="evidence" value="ECO:0007669"/>
    <property type="project" value="UniProtKB-KW"/>
</dbReference>
<comment type="catalytic activity">
    <reaction evidence="4">
        <text>glycyl-tRNA(Ala) + H2O = tRNA(Ala) + glycine + H(+)</text>
        <dbReference type="Rhea" id="RHEA:53744"/>
        <dbReference type="Rhea" id="RHEA-COMP:9657"/>
        <dbReference type="Rhea" id="RHEA-COMP:13640"/>
        <dbReference type="ChEBI" id="CHEBI:15377"/>
        <dbReference type="ChEBI" id="CHEBI:15378"/>
        <dbReference type="ChEBI" id="CHEBI:57305"/>
        <dbReference type="ChEBI" id="CHEBI:78442"/>
        <dbReference type="ChEBI" id="CHEBI:78522"/>
        <dbReference type="EC" id="3.1.1.96"/>
    </reaction>
</comment>
<evidence type="ECO:0000256" key="2">
    <source>
        <dbReference type="ARBA" id="ARBA00013056"/>
    </source>
</evidence>
<keyword evidence="6" id="KW-0378">Hydrolase</keyword>
<gene>
    <name evidence="8" type="ORF">RDB_LOCUS23845</name>
</gene>
<dbReference type="NCBIfam" id="TIGR00256">
    <property type="entry name" value="D-aminoacyl-tRNA deacylase"/>
    <property type="match status" value="1"/>
</dbReference>
<feature type="compositionally biased region" description="Basic and acidic residues" evidence="7">
    <location>
        <begin position="170"/>
        <end position="180"/>
    </location>
</feature>
<evidence type="ECO:0000313" key="9">
    <source>
        <dbReference type="Proteomes" id="UP000663827"/>
    </source>
</evidence>
<dbReference type="Proteomes" id="UP000663827">
    <property type="component" value="Unassembled WGS sequence"/>
</dbReference>
<comment type="subcellular location">
    <subcellularLocation>
        <location evidence="6">Cytoplasm</location>
    </subcellularLocation>
</comment>
<dbReference type="InterPro" id="IPR023509">
    <property type="entry name" value="DTD-like_sf"/>
</dbReference>
<organism evidence="8 9">
    <name type="scientific">Rhizoctonia solani</name>
    <dbReference type="NCBI Taxonomy" id="456999"/>
    <lineage>
        <taxon>Eukaryota</taxon>
        <taxon>Fungi</taxon>
        <taxon>Dikarya</taxon>
        <taxon>Basidiomycota</taxon>
        <taxon>Agaricomycotina</taxon>
        <taxon>Agaricomycetes</taxon>
        <taxon>Cantharellales</taxon>
        <taxon>Ceratobasidiaceae</taxon>
        <taxon>Rhizoctonia</taxon>
    </lineage>
</organism>
<dbReference type="PANTHER" id="PTHR10472">
    <property type="entry name" value="D-TYROSYL-TRNA TYR DEACYLASE"/>
    <property type="match status" value="1"/>
</dbReference>
<evidence type="ECO:0000256" key="6">
    <source>
        <dbReference type="RuleBase" id="RU003470"/>
    </source>
</evidence>
<comment type="similarity">
    <text evidence="1 6">Belongs to the DTD family.</text>
</comment>
<name>A0A8H3DRZ1_9AGAM</name>
<dbReference type="EC" id="3.1.1.96" evidence="2 6"/>
<feature type="region of interest" description="Disordered" evidence="7">
    <location>
        <begin position="170"/>
        <end position="191"/>
    </location>
</feature>
<keyword evidence="6" id="KW-0694">RNA-binding</keyword>
<reference evidence="8" key="1">
    <citation type="submission" date="2021-01" db="EMBL/GenBank/DDBJ databases">
        <authorList>
            <person name="Kaushik A."/>
        </authorList>
    </citation>
    <scope>NUCLEOTIDE SEQUENCE</scope>
    <source>
        <strain evidence="8">AG5</strain>
    </source>
</reference>
<dbReference type="SUPFAM" id="SSF69500">
    <property type="entry name" value="DTD-like"/>
    <property type="match status" value="1"/>
</dbReference>
<keyword evidence="6" id="KW-0963">Cytoplasm</keyword>
<dbReference type="GO" id="GO:0005737">
    <property type="term" value="C:cytoplasm"/>
    <property type="evidence" value="ECO:0007669"/>
    <property type="project" value="UniProtKB-SubCell"/>
</dbReference>